<gene>
    <name evidence="2" type="ORF">JCM21714_1219</name>
</gene>
<dbReference type="Gene3D" id="2.60.40.1180">
    <property type="entry name" value="Golgi alpha-mannosidase II"/>
    <property type="match status" value="1"/>
</dbReference>
<dbReference type="GO" id="GO:0004565">
    <property type="term" value="F:beta-galactosidase activity"/>
    <property type="evidence" value="ECO:0007669"/>
    <property type="project" value="InterPro"/>
</dbReference>
<organism evidence="2 3">
    <name type="scientific">Gracilibacillus boraciitolerans JCM 21714</name>
    <dbReference type="NCBI Taxonomy" id="1298598"/>
    <lineage>
        <taxon>Bacteria</taxon>
        <taxon>Bacillati</taxon>
        <taxon>Bacillota</taxon>
        <taxon>Bacilli</taxon>
        <taxon>Bacillales</taxon>
        <taxon>Bacillaceae</taxon>
        <taxon>Gracilibacillus</taxon>
    </lineage>
</organism>
<dbReference type="EMBL" id="BAVS01000003">
    <property type="protein sequence ID" value="GAE92234.1"/>
    <property type="molecule type" value="Genomic_DNA"/>
</dbReference>
<accession>W4VHK0</accession>
<comment type="caution">
    <text evidence="2">The sequence shown here is derived from an EMBL/GenBank/DDBJ whole genome shotgun (WGS) entry which is preliminary data.</text>
</comment>
<sequence length="58" mass="6678">MSAQIRTDGENEFLFLMNFSNETKKINLHNQLYQDILNGDEVNTSISLDGFSVKVLRK</sequence>
<name>W4VHK0_9BACI</name>
<protein>
    <recommendedName>
        <fullName evidence="1">Beta-galactosidase C-terminal domain-containing protein</fullName>
    </recommendedName>
</protein>
<dbReference type="Pfam" id="PF08533">
    <property type="entry name" value="Glyco_hydro_42C"/>
    <property type="match status" value="1"/>
</dbReference>
<feature type="domain" description="Beta-galactosidase C-terminal" evidence="1">
    <location>
        <begin position="2"/>
        <end position="58"/>
    </location>
</feature>
<reference evidence="2 3" key="1">
    <citation type="journal article" date="2014" name="Genome Announc.">
        <title>Draft Genome Sequence of the Boron-Tolerant and Moderately Halotolerant Bacterium Gracilibacillus boraciitolerans JCM 21714T.</title>
        <authorList>
            <person name="Ahmed I."/>
            <person name="Oshima K."/>
            <person name="Suda W."/>
            <person name="Kitamura K."/>
            <person name="Iida T."/>
            <person name="Ohmori Y."/>
            <person name="Fujiwara T."/>
            <person name="Hattori M."/>
            <person name="Ohkuma M."/>
        </authorList>
    </citation>
    <scope>NUCLEOTIDE SEQUENCE [LARGE SCALE GENOMIC DNA]</scope>
    <source>
        <strain evidence="2 3">JCM 21714</strain>
    </source>
</reference>
<dbReference type="AlphaFoldDB" id="W4VHK0"/>
<evidence type="ECO:0000313" key="2">
    <source>
        <dbReference type="EMBL" id="GAE92234.1"/>
    </source>
</evidence>
<keyword evidence="3" id="KW-1185">Reference proteome</keyword>
<dbReference type="InterPro" id="IPR013739">
    <property type="entry name" value="Beta_galactosidase_C"/>
</dbReference>
<dbReference type="SUPFAM" id="SSF51011">
    <property type="entry name" value="Glycosyl hydrolase domain"/>
    <property type="match status" value="1"/>
</dbReference>
<evidence type="ECO:0000259" key="1">
    <source>
        <dbReference type="Pfam" id="PF08533"/>
    </source>
</evidence>
<dbReference type="eggNOG" id="COG1874">
    <property type="taxonomic scope" value="Bacteria"/>
</dbReference>
<dbReference type="InterPro" id="IPR013780">
    <property type="entry name" value="Glyco_hydro_b"/>
</dbReference>
<dbReference type="GO" id="GO:0006012">
    <property type="term" value="P:galactose metabolic process"/>
    <property type="evidence" value="ECO:0007669"/>
    <property type="project" value="InterPro"/>
</dbReference>
<dbReference type="Proteomes" id="UP000019102">
    <property type="component" value="Unassembled WGS sequence"/>
</dbReference>
<evidence type="ECO:0000313" key="3">
    <source>
        <dbReference type="Proteomes" id="UP000019102"/>
    </source>
</evidence>
<proteinExistence type="predicted"/>
<dbReference type="STRING" id="1298598.JCM21714_1219"/>